<keyword evidence="1" id="KW-0539">Nucleus</keyword>
<dbReference type="Proteomes" id="UP000813444">
    <property type="component" value="Unassembled WGS sequence"/>
</dbReference>
<feature type="region of interest" description="Disordered" evidence="2">
    <location>
        <begin position="31"/>
        <end position="51"/>
    </location>
</feature>
<proteinExistence type="predicted"/>
<feature type="compositionally biased region" description="Basic residues" evidence="2">
    <location>
        <begin position="41"/>
        <end position="51"/>
    </location>
</feature>
<evidence type="ECO:0000256" key="2">
    <source>
        <dbReference type="SAM" id="MobiDB-lite"/>
    </source>
</evidence>
<sequence>MKSDFVFISLDAGCPPRGKDLSLVRSHAMRGVNSREDSRRSRQARRRKQREIKKAGIDGSATADALIDSPTSAVVLAAVNRCVRVLFTCLPFQDVDCIRLPEYDGRRSESRELLQKYGIIKTLMYPIDNCVDFKLLDECIDDFSTDLAFYHSLLFYSSAIQDFTLQRPLGPLSYHHLRQTLHHLKATIAQHPQDKIDRTFFVVLSLCIVASVWCDDDALRVHSAGLKQLLEMRGGRSGQVINPKICFKLAHLDLSAYMSTGRRPCLLNGSVTWDSVFGEASMFHQHNPPSFVQLITDDRLLLVFLDCRYLVTKINNQVAERRRMLPGAVMEIFKSIQLRLLHLDGQLPNPLEECLRLAMVAFWSSAMRVPGRSIRYDYLSQRLRESCRVLHLVGSEFSDMAVWVLMMGAVSVFHPAEGWMYEYWLRCVPVGGLGSLSRNYCTMSCGLMFFMMNLA</sequence>
<accession>A0A8K0WNI7</accession>
<name>A0A8K0WNI7_9HYPO</name>
<reference evidence="3" key="1">
    <citation type="journal article" date="2021" name="Nat. Commun.">
        <title>Genetic determinants of endophytism in the Arabidopsis root mycobiome.</title>
        <authorList>
            <person name="Mesny F."/>
            <person name="Miyauchi S."/>
            <person name="Thiergart T."/>
            <person name="Pickel B."/>
            <person name="Atanasova L."/>
            <person name="Karlsson M."/>
            <person name="Huettel B."/>
            <person name="Barry K.W."/>
            <person name="Haridas S."/>
            <person name="Chen C."/>
            <person name="Bauer D."/>
            <person name="Andreopoulos W."/>
            <person name="Pangilinan J."/>
            <person name="LaButti K."/>
            <person name="Riley R."/>
            <person name="Lipzen A."/>
            <person name="Clum A."/>
            <person name="Drula E."/>
            <person name="Henrissat B."/>
            <person name="Kohler A."/>
            <person name="Grigoriev I.V."/>
            <person name="Martin F.M."/>
            <person name="Hacquard S."/>
        </authorList>
    </citation>
    <scope>NUCLEOTIDE SEQUENCE</scope>
    <source>
        <strain evidence="3">MPI-CAGE-CH-0235</strain>
    </source>
</reference>
<dbReference type="EMBL" id="JAGPNK010000011">
    <property type="protein sequence ID" value="KAH7311441.1"/>
    <property type="molecule type" value="Genomic_DNA"/>
</dbReference>
<dbReference type="OrthoDB" id="4158087at2759"/>
<gene>
    <name evidence="3" type="ORF">B0I35DRAFT_64324</name>
</gene>
<comment type="caution">
    <text evidence="3">The sequence shown here is derived from an EMBL/GenBank/DDBJ whole genome shotgun (WGS) entry which is preliminary data.</text>
</comment>
<evidence type="ECO:0000313" key="3">
    <source>
        <dbReference type="EMBL" id="KAH7311441.1"/>
    </source>
</evidence>
<dbReference type="AlphaFoldDB" id="A0A8K0WNI7"/>
<dbReference type="Pfam" id="PF11951">
    <property type="entry name" value="Fungal_trans_2"/>
    <property type="match status" value="1"/>
</dbReference>
<evidence type="ECO:0000256" key="1">
    <source>
        <dbReference type="ARBA" id="ARBA00023242"/>
    </source>
</evidence>
<organism evidence="3 4">
    <name type="scientific">Stachybotrys elegans</name>
    <dbReference type="NCBI Taxonomy" id="80388"/>
    <lineage>
        <taxon>Eukaryota</taxon>
        <taxon>Fungi</taxon>
        <taxon>Dikarya</taxon>
        <taxon>Ascomycota</taxon>
        <taxon>Pezizomycotina</taxon>
        <taxon>Sordariomycetes</taxon>
        <taxon>Hypocreomycetidae</taxon>
        <taxon>Hypocreales</taxon>
        <taxon>Stachybotryaceae</taxon>
        <taxon>Stachybotrys</taxon>
    </lineage>
</organism>
<evidence type="ECO:0008006" key="5">
    <source>
        <dbReference type="Google" id="ProtNLM"/>
    </source>
</evidence>
<dbReference type="InterPro" id="IPR021858">
    <property type="entry name" value="Fun_TF"/>
</dbReference>
<evidence type="ECO:0000313" key="4">
    <source>
        <dbReference type="Proteomes" id="UP000813444"/>
    </source>
</evidence>
<protein>
    <recommendedName>
        <fullName evidence="5">Transcription factor domain-containing protein</fullName>
    </recommendedName>
</protein>
<keyword evidence="4" id="KW-1185">Reference proteome</keyword>
<dbReference type="PANTHER" id="PTHR37540:SF5">
    <property type="entry name" value="TRANSCRIPTION FACTOR DOMAIN-CONTAINING PROTEIN"/>
    <property type="match status" value="1"/>
</dbReference>
<dbReference type="PANTHER" id="PTHR37540">
    <property type="entry name" value="TRANSCRIPTION FACTOR (ACR-2), PUTATIVE-RELATED-RELATED"/>
    <property type="match status" value="1"/>
</dbReference>